<dbReference type="PANTHER" id="PTHR12788:SF10">
    <property type="entry name" value="PROTEIN-TYROSINE SULFOTRANSFERASE"/>
    <property type="match status" value="1"/>
</dbReference>
<proteinExistence type="predicted"/>
<name>A0ABY6NS33_9FLAO</name>
<keyword evidence="1" id="KW-0808">Transferase</keyword>
<dbReference type="InterPro" id="IPR026634">
    <property type="entry name" value="TPST-like"/>
</dbReference>
<protein>
    <submittedName>
        <fullName evidence="2">Sulfotransferase</fullName>
    </submittedName>
</protein>
<dbReference type="PANTHER" id="PTHR12788">
    <property type="entry name" value="PROTEIN-TYROSINE SULFOTRANSFERASE 2"/>
    <property type="match status" value="1"/>
</dbReference>
<reference evidence="2" key="1">
    <citation type="submission" date="2021-02" db="EMBL/GenBank/DDBJ databases">
        <title>Salinimicrobium sp. nov. isolated from seawater in Tongyeong, Republic of Korea.</title>
        <authorList>
            <person name="Lee S.-J."/>
        </authorList>
    </citation>
    <scope>NUCLEOTIDE SEQUENCE</scope>
    <source>
        <strain evidence="2">HN-2-9-2</strain>
    </source>
</reference>
<dbReference type="EMBL" id="CP069620">
    <property type="protein sequence ID" value="UZH55643.1"/>
    <property type="molecule type" value="Genomic_DNA"/>
</dbReference>
<dbReference type="Gene3D" id="3.40.50.300">
    <property type="entry name" value="P-loop containing nucleotide triphosphate hydrolases"/>
    <property type="match status" value="1"/>
</dbReference>
<dbReference type="Proteomes" id="UP001163981">
    <property type="component" value="Chromosome"/>
</dbReference>
<organism evidence="2 3">
    <name type="scientific">Salinimicrobium tongyeongense</name>
    <dbReference type="NCBI Taxonomy" id="2809707"/>
    <lineage>
        <taxon>Bacteria</taxon>
        <taxon>Pseudomonadati</taxon>
        <taxon>Bacteroidota</taxon>
        <taxon>Flavobacteriia</taxon>
        <taxon>Flavobacteriales</taxon>
        <taxon>Flavobacteriaceae</taxon>
        <taxon>Salinimicrobium</taxon>
    </lineage>
</organism>
<dbReference type="InterPro" id="IPR027417">
    <property type="entry name" value="P-loop_NTPase"/>
</dbReference>
<evidence type="ECO:0000256" key="1">
    <source>
        <dbReference type="ARBA" id="ARBA00022679"/>
    </source>
</evidence>
<dbReference type="RefSeq" id="WP_265164032.1">
    <property type="nucleotide sequence ID" value="NZ_CP069620.1"/>
</dbReference>
<dbReference type="SUPFAM" id="SSF52540">
    <property type="entry name" value="P-loop containing nucleoside triphosphate hydrolases"/>
    <property type="match status" value="1"/>
</dbReference>
<sequence length="305" mass="35631">MEDNLDQDWLIVGGSPRSGTTLMALLLNSHPNIFLTNEHNLPQILNILKKAFFKENEFYRINSNFERNKGVKETWTNKDILDQTLQKKNSLNGVAAFLYQQNARALGKVNPLIVGDKLPRYYFVDFEEFSNVVEKPIKIIHISRHPLDVINSMLIRYQNRLKGKDTWTLTSTLEESLNEWIHGWNSVVKNESQQILHIKYEDLCLFDTKIILEKISSFLLIPNTFNANIIETNQSKHFERKALNDDHIIKIKNHLGSLLNDWNETNLQVLIERYGEFPTINTIKKESKILSKINSLKKKIFRKKI</sequence>
<dbReference type="Pfam" id="PF13469">
    <property type="entry name" value="Sulfotransfer_3"/>
    <property type="match status" value="1"/>
</dbReference>
<keyword evidence="3" id="KW-1185">Reference proteome</keyword>
<evidence type="ECO:0000313" key="3">
    <source>
        <dbReference type="Proteomes" id="UP001163981"/>
    </source>
</evidence>
<accession>A0ABY6NS33</accession>
<evidence type="ECO:0000313" key="2">
    <source>
        <dbReference type="EMBL" id="UZH55643.1"/>
    </source>
</evidence>
<gene>
    <name evidence="2" type="ORF">JRG66_01745</name>
</gene>